<dbReference type="InterPro" id="IPR036047">
    <property type="entry name" value="F-box-like_dom_sf"/>
</dbReference>
<reference evidence="3 4" key="1">
    <citation type="journal article" date="2007" name="Science">
        <title>The Fusarium graminearum genome reveals a link between localized polymorphism and pathogen specialization.</title>
        <authorList>
            <person name="Cuomo C.A."/>
            <person name="Gueldener U."/>
            <person name="Xu J.-R."/>
            <person name="Trail F."/>
            <person name="Turgeon B.G."/>
            <person name="Di Pietro A."/>
            <person name="Walton J.D."/>
            <person name="Ma L.-J."/>
            <person name="Baker S.E."/>
            <person name="Rep M."/>
            <person name="Adam G."/>
            <person name="Antoniw J."/>
            <person name="Baldwin T."/>
            <person name="Calvo S.E."/>
            <person name="Chang Y.-L."/>
            <person name="DeCaprio D."/>
            <person name="Gale L.R."/>
            <person name="Gnerre S."/>
            <person name="Goswami R.S."/>
            <person name="Hammond-Kosack K."/>
            <person name="Harris L.J."/>
            <person name="Hilburn K."/>
            <person name="Kennell J.C."/>
            <person name="Kroken S."/>
            <person name="Magnuson J.K."/>
            <person name="Mannhaupt G."/>
            <person name="Mauceli E.W."/>
            <person name="Mewes H.-W."/>
            <person name="Mitterbauer R."/>
            <person name="Muehlbauer G."/>
            <person name="Muensterkoetter M."/>
            <person name="Nelson D."/>
            <person name="O'Donnell K."/>
            <person name="Ouellet T."/>
            <person name="Qi W."/>
            <person name="Quesneville H."/>
            <person name="Roncero M.I.G."/>
            <person name="Seong K.-Y."/>
            <person name="Tetko I.V."/>
            <person name="Urban M."/>
            <person name="Waalwijk C."/>
            <person name="Ward T.J."/>
            <person name="Yao J."/>
            <person name="Birren B.W."/>
            <person name="Kistler H.C."/>
        </authorList>
    </citation>
    <scope>NUCLEOTIDE SEQUENCE [LARGE SCALE GENOMIC DNA]</scope>
    <source>
        <strain evidence="4">ATCC MYA-4620 / CBS 123657 / FGSC 9075 / NRRL 31084 / PH-1</strain>
        <strain evidence="3">PH-1 / ATCC MYA-4620 / FGSC 9075 / NRRL 31084</strain>
    </source>
</reference>
<evidence type="ECO:0000313" key="3">
    <source>
        <dbReference type="EnsemblFungi" id="CEF73526"/>
    </source>
</evidence>
<keyword evidence="4" id="KW-1185">Reference proteome</keyword>
<reference evidence="2 4" key="3">
    <citation type="journal article" date="2015" name="BMC Genomics">
        <title>The completed genome sequence of the pathogenic ascomycete fungus Fusarium graminearum.</title>
        <authorList>
            <person name="King R."/>
            <person name="Urban M."/>
            <person name="Hammond-Kosack M.C."/>
            <person name="Hassani-Pak K."/>
            <person name="Hammond-Kosack K.E."/>
        </authorList>
    </citation>
    <scope>NUCLEOTIDE SEQUENCE [LARGE SCALE GENOMIC DNA]</scope>
    <source>
        <strain evidence="4">ATCC MYA-4620 / CBS 123657 / FGSC 9075 / NRRL 31084 / PH-1</strain>
        <strain evidence="2">PH-1</strain>
    </source>
</reference>
<sequence length="289" mass="33452">MLLMPRHHAGLIGPAFGRELDRPSYQTRERSTSRPIWQLRPPHATRVSMIERLPAEVRDIILSHLDYQSLIFLSMVNQHFHRSVVPQTIASPLDKFSFIMRAAKDFPQHRSSETRNKHQPGNSECYYCFRVRAPEHFDVLQATIAYFDPQGRVVSGRLPGPEDKPAELRRFCIECGINTGLHQPSDCLETKTGQNLWVCGCRRVWQKPECLRCPDCSSTCPLRPKKKWVSERYRHLDDAVMHVYGDTNYASDKPVSLLKKHGHQLGQRWRNITQNSIVVQSDNRIDIVF</sequence>
<evidence type="ECO:0000313" key="4">
    <source>
        <dbReference type="Proteomes" id="UP000070720"/>
    </source>
</evidence>
<dbReference type="Pfam" id="PF00646">
    <property type="entry name" value="F-box"/>
    <property type="match status" value="1"/>
</dbReference>
<dbReference type="Proteomes" id="UP000070720">
    <property type="component" value="Chromosome 1"/>
</dbReference>
<dbReference type="VEuPathDB" id="FungiDB:FGRAMPH1_01G03441"/>
<dbReference type="InterPro" id="IPR001810">
    <property type="entry name" value="F-box_dom"/>
</dbReference>
<dbReference type="PROSITE" id="PS50181">
    <property type="entry name" value="FBOX"/>
    <property type="match status" value="1"/>
</dbReference>
<dbReference type="EnsemblFungi" id="CEF73526">
    <property type="protein sequence ID" value="CEF73526"/>
    <property type="gene ID" value="FGRRES_01401"/>
</dbReference>
<organism evidence="2 4">
    <name type="scientific">Gibberella zeae (strain ATCC MYA-4620 / CBS 123657 / FGSC 9075 / NRRL 31084 / PH-1)</name>
    <name type="common">Wheat head blight fungus</name>
    <name type="synonym">Fusarium graminearum</name>
    <dbReference type="NCBI Taxonomy" id="229533"/>
    <lineage>
        <taxon>Eukaryota</taxon>
        <taxon>Fungi</taxon>
        <taxon>Dikarya</taxon>
        <taxon>Ascomycota</taxon>
        <taxon>Pezizomycotina</taxon>
        <taxon>Sordariomycetes</taxon>
        <taxon>Hypocreomycetidae</taxon>
        <taxon>Hypocreales</taxon>
        <taxon>Nectriaceae</taxon>
        <taxon>Fusarium</taxon>
    </lineage>
</organism>
<name>A0A098D6F4_GIBZE</name>
<reference evidence="3 4" key="2">
    <citation type="journal article" date="2010" name="Nature">
        <title>Comparative genomics reveals mobile pathogenicity chromosomes in Fusarium.</title>
        <authorList>
            <person name="Ma L.J."/>
            <person name="van der Does H.C."/>
            <person name="Borkovich K.A."/>
            <person name="Coleman J.J."/>
            <person name="Daboussi M.J."/>
            <person name="Di Pietro A."/>
            <person name="Dufresne M."/>
            <person name="Freitag M."/>
            <person name="Grabherr M."/>
            <person name="Henrissat B."/>
            <person name="Houterman P.M."/>
            <person name="Kang S."/>
            <person name="Shim W.B."/>
            <person name="Woloshuk C."/>
            <person name="Xie X."/>
            <person name="Xu J.R."/>
            <person name="Antoniw J."/>
            <person name="Baker S.E."/>
            <person name="Bluhm B.H."/>
            <person name="Breakspear A."/>
            <person name="Brown D.W."/>
            <person name="Butchko R.A."/>
            <person name="Chapman S."/>
            <person name="Coulson R."/>
            <person name="Coutinho P.M."/>
            <person name="Danchin E.G."/>
            <person name="Diener A."/>
            <person name="Gale L.R."/>
            <person name="Gardiner D.M."/>
            <person name="Goff S."/>
            <person name="Hammond-Kosack K.E."/>
            <person name="Hilburn K."/>
            <person name="Hua-Van A."/>
            <person name="Jonkers W."/>
            <person name="Kazan K."/>
            <person name="Kodira C.D."/>
            <person name="Koehrsen M."/>
            <person name="Kumar L."/>
            <person name="Lee Y.H."/>
            <person name="Li L."/>
            <person name="Manners J.M."/>
            <person name="Miranda-Saavedra D."/>
            <person name="Mukherjee M."/>
            <person name="Park G."/>
            <person name="Park J."/>
            <person name="Park S.Y."/>
            <person name="Proctor R.H."/>
            <person name="Regev A."/>
            <person name="Ruiz-Roldan M.C."/>
            <person name="Sain D."/>
            <person name="Sakthikumar S."/>
            <person name="Sykes S."/>
            <person name="Schwartz D.C."/>
            <person name="Turgeon B.G."/>
            <person name="Wapinski I."/>
            <person name="Yoder O."/>
            <person name="Young S."/>
            <person name="Zeng Q."/>
            <person name="Zhou S."/>
            <person name="Galagan J."/>
            <person name="Cuomo C.A."/>
            <person name="Kistler H.C."/>
            <person name="Rep M."/>
        </authorList>
    </citation>
    <scope>GENOME REANNOTATION</scope>
    <source>
        <strain evidence="4">ATCC MYA-4620 / CBS 123657 / FGSC 9075 / NRRL 31084 / PH-1</strain>
        <strain evidence="3">PH-1 / ATCC MYA-4620 / FGSC 9075 / NRRL 31084</strain>
    </source>
</reference>
<accession>A0A098D6F4</accession>
<dbReference type="AlphaFoldDB" id="A0A098D6F4"/>
<dbReference type="eggNOG" id="ENOG502R9QP">
    <property type="taxonomic scope" value="Eukaryota"/>
</dbReference>
<proteinExistence type="predicted"/>
<protein>
    <submittedName>
        <fullName evidence="2">Chromosome 1, complete genome</fullName>
    </submittedName>
</protein>
<reference evidence="3" key="4">
    <citation type="submission" date="2017-01" db="UniProtKB">
        <authorList>
            <consortium name="EnsemblFungi"/>
        </authorList>
    </citation>
    <scope>IDENTIFICATION</scope>
    <source>
        <strain evidence="3">PH-1 / ATCC MYA-4620 / FGSC 9075 / NRRL 31084</strain>
    </source>
</reference>
<dbReference type="InParanoid" id="A0A098D6F4"/>
<evidence type="ECO:0000313" key="2">
    <source>
        <dbReference type="EMBL" id="CEF73526.1"/>
    </source>
</evidence>
<accession>A0A0E0RQK1</accession>
<dbReference type="EMBL" id="HG970332">
    <property type="protein sequence ID" value="CEF73526.1"/>
    <property type="molecule type" value="Genomic_DNA"/>
</dbReference>
<dbReference type="SUPFAM" id="SSF81383">
    <property type="entry name" value="F-box domain"/>
    <property type="match status" value="1"/>
</dbReference>
<evidence type="ECO:0000259" key="1">
    <source>
        <dbReference type="PROSITE" id="PS50181"/>
    </source>
</evidence>
<feature type="domain" description="F-box" evidence="1">
    <location>
        <begin position="47"/>
        <end position="96"/>
    </location>
</feature>
<gene>
    <name evidence="3" type="primary">FG01401.1</name>
    <name evidence="2" type="ORF">FGRAMPH1_01T03441</name>
</gene>